<reference evidence="1 2" key="1">
    <citation type="journal article" date="2018" name="Evol. Lett.">
        <title>Horizontal gene cluster transfer increased hallucinogenic mushroom diversity.</title>
        <authorList>
            <person name="Reynolds H.T."/>
            <person name="Vijayakumar V."/>
            <person name="Gluck-Thaler E."/>
            <person name="Korotkin H.B."/>
            <person name="Matheny P.B."/>
            <person name="Slot J.C."/>
        </authorList>
    </citation>
    <scope>NUCLEOTIDE SEQUENCE [LARGE SCALE GENOMIC DNA]</scope>
    <source>
        <strain evidence="1 2">SRW20</strain>
    </source>
</reference>
<dbReference type="Proteomes" id="UP000284706">
    <property type="component" value="Unassembled WGS sequence"/>
</dbReference>
<gene>
    <name evidence="1" type="ORF">CVT26_003158</name>
</gene>
<protein>
    <submittedName>
        <fullName evidence="1">Uncharacterized protein</fullName>
    </submittedName>
</protein>
<sequence length="89" mass="9549">MPKASIFVAAPGVVRLEEQKCALANSVVQVKGQVLVEVPVYDSGKEAWLTIAGAYVVFNAYSIYSRPHSFGTQVGWCSSAHTGLYLASK</sequence>
<comment type="caution">
    <text evidence="1">The sequence shown here is derived from an EMBL/GenBank/DDBJ whole genome shotgun (WGS) entry which is preliminary data.</text>
</comment>
<organism evidence="1 2">
    <name type="scientific">Gymnopilus dilepis</name>
    <dbReference type="NCBI Taxonomy" id="231916"/>
    <lineage>
        <taxon>Eukaryota</taxon>
        <taxon>Fungi</taxon>
        <taxon>Dikarya</taxon>
        <taxon>Basidiomycota</taxon>
        <taxon>Agaricomycotina</taxon>
        <taxon>Agaricomycetes</taxon>
        <taxon>Agaricomycetidae</taxon>
        <taxon>Agaricales</taxon>
        <taxon>Agaricineae</taxon>
        <taxon>Hymenogastraceae</taxon>
        <taxon>Gymnopilus</taxon>
    </lineage>
</organism>
<dbReference type="InParanoid" id="A0A409X1D2"/>
<evidence type="ECO:0000313" key="2">
    <source>
        <dbReference type="Proteomes" id="UP000284706"/>
    </source>
</evidence>
<evidence type="ECO:0000313" key="1">
    <source>
        <dbReference type="EMBL" id="PPQ84509.1"/>
    </source>
</evidence>
<name>A0A409X1D2_9AGAR</name>
<dbReference type="AlphaFoldDB" id="A0A409X1D2"/>
<proteinExistence type="predicted"/>
<accession>A0A409X1D2</accession>
<dbReference type="EMBL" id="NHYE01004451">
    <property type="protein sequence ID" value="PPQ84509.1"/>
    <property type="molecule type" value="Genomic_DNA"/>
</dbReference>
<keyword evidence="2" id="KW-1185">Reference proteome</keyword>